<feature type="transmembrane region" description="Helical" evidence="1">
    <location>
        <begin position="7"/>
        <end position="28"/>
    </location>
</feature>
<sequence>MKRKKIGLIFIVVFVLALIGLFTVKYLVDNKFETYVNNLPSHINLQYDDADFDIIYGNMTLENPSITIKGQVTDEINAQIAFKSIKIKDFGYWDFYRNDNIDLELVQLSQPKITYYHNKKVEGKSYDSFLNSEPNKTFTIKTFKIDQAEIEVFDVQNDSLLFSTENLNLQLSSIVSSASRASKLPFTFEDVLIASEKIKYRLNEFDDLFIESIEINPTDSKFLGLELKTKYLKEELSKHLKTERDHFDLSIASVEIKNQNLEFKNDAPVLFNANNVIIDALNLDVYRDKLVNDDLKHKSLYSKMLRELSFGLDLSEVVVKNGQITYEEKVKADKKAGKLEFSNLEASIKNVSNMKEDAEETTISISSNFMKATPLKVDWNFNVNDVNDRFIFKADLGLLKVEHLNQFMQPNLNIKLEGELIKTYFTIDGNANTSTIDLKTDYNQFDIVMLQDNGREKNKLLSGLINLFVSKSSKDETDNFRYSDTKTVERDKTKSVFNFVWKNTQAGLLSAMVGDGKKKN</sequence>
<keyword evidence="1" id="KW-0472">Membrane</keyword>
<accession>A0ABW5ZQD4</accession>
<evidence type="ECO:0000313" key="2">
    <source>
        <dbReference type="EMBL" id="MFD2914660.1"/>
    </source>
</evidence>
<keyword evidence="3" id="KW-1185">Reference proteome</keyword>
<protein>
    <submittedName>
        <fullName evidence="2">DUF748 domain-containing protein</fullName>
    </submittedName>
</protein>
<evidence type="ECO:0000256" key="1">
    <source>
        <dbReference type="SAM" id="Phobius"/>
    </source>
</evidence>
<evidence type="ECO:0000313" key="3">
    <source>
        <dbReference type="Proteomes" id="UP001597548"/>
    </source>
</evidence>
<gene>
    <name evidence="2" type="ORF">ACFS29_03335</name>
</gene>
<name>A0ABW5ZQD4_9FLAO</name>
<reference evidence="3" key="1">
    <citation type="journal article" date="2019" name="Int. J. Syst. Evol. Microbiol.">
        <title>The Global Catalogue of Microorganisms (GCM) 10K type strain sequencing project: providing services to taxonomists for standard genome sequencing and annotation.</title>
        <authorList>
            <consortium name="The Broad Institute Genomics Platform"/>
            <consortium name="The Broad Institute Genome Sequencing Center for Infectious Disease"/>
            <person name="Wu L."/>
            <person name="Ma J."/>
        </authorList>
    </citation>
    <scope>NUCLEOTIDE SEQUENCE [LARGE SCALE GENOMIC DNA]</scope>
    <source>
        <strain evidence="3">KCTC 32514</strain>
    </source>
</reference>
<keyword evidence="1" id="KW-0812">Transmembrane</keyword>
<proteinExistence type="predicted"/>
<organism evidence="2 3">
    <name type="scientific">Psychroserpens luteus</name>
    <dbReference type="NCBI Taxonomy" id="1434066"/>
    <lineage>
        <taxon>Bacteria</taxon>
        <taxon>Pseudomonadati</taxon>
        <taxon>Bacteroidota</taxon>
        <taxon>Flavobacteriia</taxon>
        <taxon>Flavobacteriales</taxon>
        <taxon>Flavobacteriaceae</taxon>
        <taxon>Psychroserpens</taxon>
    </lineage>
</organism>
<dbReference type="Proteomes" id="UP001597548">
    <property type="component" value="Unassembled WGS sequence"/>
</dbReference>
<keyword evidence="1" id="KW-1133">Transmembrane helix</keyword>
<dbReference type="RefSeq" id="WP_194507663.1">
    <property type="nucleotide sequence ID" value="NZ_JADILU010000003.1"/>
</dbReference>
<comment type="caution">
    <text evidence="2">The sequence shown here is derived from an EMBL/GenBank/DDBJ whole genome shotgun (WGS) entry which is preliminary data.</text>
</comment>
<dbReference type="EMBL" id="JBHUOS010000001">
    <property type="protein sequence ID" value="MFD2914660.1"/>
    <property type="molecule type" value="Genomic_DNA"/>
</dbReference>